<name>A0ABS7EUR9_9FLAO</name>
<keyword evidence="3" id="KW-1185">Reference proteome</keyword>
<dbReference type="Gene3D" id="3.30.110.90">
    <property type="entry name" value="Amidohydrolase"/>
    <property type="match status" value="1"/>
</dbReference>
<proteinExistence type="predicted"/>
<organism evidence="2 3">
    <name type="scientific">Flagellimonas abyssi</name>
    <dbReference type="NCBI Taxonomy" id="2864871"/>
    <lineage>
        <taxon>Bacteria</taxon>
        <taxon>Pseudomonadati</taxon>
        <taxon>Bacteroidota</taxon>
        <taxon>Flavobacteriia</taxon>
        <taxon>Flavobacteriales</taxon>
        <taxon>Flavobacteriaceae</taxon>
        <taxon>Flagellimonas</taxon>
    </lineage>
</organism>
<accession>A0ABS7EUR9</accession>
<dbReference type="PANTHER" id="PTHR43135:SF3">
    <property type="entry name" value="ALPHA-D-RIBOSE 1-METHYLPHOSPHONATE 5-TRIPHOSPHATE DIPHOSPHATASE"/>
    <property type="match status" value="1"/>
</dbReference>
<evidence type="ECO:0000313" key="3">
    <source>
        <dbReference type="Proteomes" id="UP001196136"/>
    </source>
</evidence>
<dbReference type="PANTHER" id="PTHR43135">
    <property type="entry name" value="ALPHA-D-RIBOSE 1-METHYLPHOSPHONATE 5-TRIPHOSPHATE DIPHOSPHATASE"/>
    <property type="match status" value="1"/>
</dbReference>
<dbReference type="Proteomes" id="UP001196136">
    <property type="component" value="Unassembled WGS sequence"/>
</dbReference>
<dbReference type="Gene3D" id="1.20.58.520">
    <property type="entry name" value="Amidohydrolase"/>
    <property type="match status" value="1"/>
</dbReference>
<dbReference type="InterPro" id="IPR051781">
    <property type="entry name" value="Metallo-dep_Hydrolase"/>
</dbReference>
<feature type="domain" description="Amidohydrolase-related" evidence="1">
    <location>
        <begin position="112"/>
        <end position="466"/>
    </location>
</feature>
<dbReference type="InterPro" id="IPR006680">
    <property type="entry name" value="Amidohydro-rel"/>
</dbReference>
<dbReference type="RefSeq" id="WP_220114635.1">
    <property type="nucleotide sequence ID" value="NZ_JAHZSV010000026.1"/>
</dbReference>
<dbReference type="SUPFAM" id="SSF51556">
    <property type="entry name" value="Metallo-dependent hydrolases"/>
    <property type="match status" value="1"/>
</dbReference>
<sequence length="485" mass="53459">MNKKMLLVGIALVLVIIPLLGYDFDSDTGVERYQNGQLESTRDVYVDSIVNYIKHNYSILALRNSTIIDGTGAPPKEEQTIIVRSGKFHLIGNDDEVTIPRNAIVMNMRGKTIIPGLVGMHNHLHIPGFPDVGEVASKLYLAAGVTTIQTCGATDAGKELLLSDEIERGKRVGPNIVPSAPFVNGPGGNPNMIIPKNWGHLKDTIGYWLNRGVKWIKVYRNVDPDDLEVIIDMAHSNGAKVRGHLCSVTFEEATNFGIDGIEHGLNSASDFRTDKAYGLCGGGREYMDQLDMNDPKVTSLQQQMIDMGVFLTSTLSIYEASVPGRIYLDDRAKSVMSPYLIGRYEERLKEAQRHRDDMTRELRLKRIMAFERQYFKMGGLLCSGVDAGRHIVPGFGDQRNFELLREAGFKTEEAIQVMTGNGAKVLERNDIGSIAVGKKADFVILDGSLVNDTSVIHKVNTVFKNGLGYDPGKLIGDAQGKFGLE</sequence>
<gene>
    <name evidence="2" type="ORF">K1F36_15325</name>
</gene>
<comment type="caution">
    <text evidence="2">The sequence shown here is derived from an EMBL/GenBank/DDBJ whole genome shotgun (WGS) entry which is preliminary data.</text>
</comment>
<dbReference type="SUPFAM" id="SSF51338">
    <property type="entry name" value="Composite domain of metallo-dependent hydrolases"/>
    <property type="match status" value="1"/>
</dbReference>
<dbReference type="InterPro" id="IPR032466">
    <property type="entry name" value="Metal_Hydrolase"/>
</dbReference>
<dbReference type="Pfam" id="PF01979">
    <property type="entry name" value="Amidohydro_1"/>
    <property type="match status" value="1"/>
</dbReference>
<dbReference type="Gene3D" id="3.40.50.10910">
    <property type="entry name" value="Amidohydrolase"/>
    <property type="match status" value="1"/>
</dbReference>
<dbReference type="Gene3D" id="2.30.40.10">
    <property type="entry name" value="Urease, subunit C, domain 1"/>
    <property type="match status" value="1"/>
</dbReference>
<dbReference type="EMBL" id="JAHZSV010000026">
    <property type="protein sequence ID" value="MBW8201196.1"/>
    <property type="molecule type" value="Genomic_DNA"/>
</dbReference>
<dbReference type="InterPro" id="IPR011059">
    <property type="entry name" value="Metal-dep_hydrolase_composite"/>
</dbReference>
<protein>
    <submittedName>
        <fullName evidence="2">Amidohydrolase family protein</fullName>
    </submittedName>
</protein>
<evidence type="ECO:0000259" key="1">
    <source>
        <dbReference type="Pfam" id="PF01979"/>
    </source>
</evidence>
<evidence type="ECO:0000313" key="2">
    <source>
        <dbReference type="EMBL" id="MBW8201196.1"/>
    </source>
</evidence>
<reference evidence="2 3" key="1">
    <citation type="submission" date="2021-08" db="EMBL/GenBank/DDBJ databases">
        <title>Muricauda profundi sp. nov., a marine bacterium isolated from deep seawater of the Mariana Trench.</title>
        <authorList>
            <person name="Wei Y."/>
        </authorList>
    </citation>
    <scope>NUCLEOTIDE SEQUENCE [LARGE SCALE GENOMIC DNA]</scope>
    <source>
        <strain evidence="2 3">W52</strain>
    </source>
</reference>